<proteinExistence type="predicted"/>
<dbReference type="EMBL" id="JBFASG010000023">
    <property type="protein sequence ID" value="MEV4925535.1"/>
    <property type="molecule type" value="Genomic_DNA"/>
</dbReference>
<dbReference type="RefSeq" id="WP_366089220.1">
    <property type="nucleotide sequence ID" value="NZ_JBFASG010000023.1"/>
</dbReference>
<protein>
    <submittedName>
        <fullName evidence="2">Tetratricopeptide repeat protein</fullName>
    </submittedName>
</protein>
<comment type="caution">
    <text evidence="2">The sequence shown here is derived from an EMBL/GenBank/DDBJ whole genome shotgun (WGS) entry which is preliminary data.</text>
</comment>
<sequence>MGTTRRLQPSTIGRGAEWQAGQQNPQAESLCQEAKKAAEENSLGIAIPLYQKAIKAGSAGGLSQLAVLLNKTGRASDALTLLDTRMQQGDERAAWIAINLLNGSGKLDEALSWYERIAEMGNPRALTRAACRLAFAGRTNEALTWYERAFTSGHTDASWGAAHFLSRKGRLKEAASWHARRATTGDADGFLEAADLLESIEPESALEQCQHAAAMGHPAALPSAIRLLRKMGRQLEADLLQKLGWEPDGSIAKPWDAPAPAHSGAK</sequence>
<dbReference type="Proteomes" id="UP001552479">
    <property type="component" value="Unassembled WGS sequence"/>
</dbReference>
<reference evidence="2 3" key="1">
    <citation type="submission" date="2024-06" db="EMBL/GenBank/DDBJ databases">
        <title>The Natural Products Discovery Center: Release of the First 8490 Sequenced Strains for Exploring Actinobacteria Biosynthetic Diversity.</title>
        <authorList>
            <person name="Kalkreuter E."/>
            <person name="Kautsar S.A."/>
            <person name="Yang D."/>
            <person name="Bader C.D."/>
            <person name="Teijaro C.N."/>
            <person name="Fluegel L."/>
            <person name="Davis C.M."/>
            <person name="Simpson J.R."/>
            <person name="Lauterbach L."/>
            <person name="Steele A.D."/>
            <person name="Gui C."/>
            <person name="Meng S."/>
            <person name="Li G."/>
            <person name="Viehrig K."/>
            <person name="Ye F."/>
            <person name="Su P."/>
            <person name="Kiefer A.F."/>
            <person name="Nichols A."/>
            <person name="Cepeda A.J."/>
            <person name="Yan W."/>
            <person name="Fan B."/>
            <person name="Jiang Y."/>
            <person name="Adhikari A."/>
            <person name="Zheng C.-J."/>
            <person name="Schuster L."/>
            <person name="Cowan T.M."/>
            <person name="Smanski M.J."/>
            <person name="Chevrette M.G."/>
            <person name="De Carvalho L.P.S."/>
            <person name="Shen B."/>
        </authorList>
    </citation>
    <scope>NUCLEOTIDE SEQUENCE [LARGE SCALE GENOMIC DNA]</scope>
    <source>
        <strain evidence="2 3">NPDC053791</strain>
    </source>
</reference>
<name>A0ABV3IYK5_9ACTN</name>
<organism evidence="2 3">
    <name type="scientific">Streptomyces roseoverticillatus</name>
    <dbReference type="NCBI Taxonomy" id="66429"/>
    <lineage>
        <taxon>Bacteria</taxon>
        <taxon>Bacillati</taxon>
        <taxon>Actinomycetota</taxon>
        <taxon>Actinomycetes</taxon>
        <taxon>Kitasatosporales</taxon>
        <taxon>Streptomycetaceae</taxon>
        <taxon>Streptomyces</taxon>
    </lineage>
</organism>
<dbReference type="InterPro" id="IPR041656">
    <property type="entry name" value="TPR_5"/>
</dbReference>
<evidence type="ECO:0000313" key="3">
    <source>
        <dbReference type="Proteomes" id="UP001552479"/>
    </source>
</evidence>
<dbReference type="Gene3D" id="1.25.40.10">
    <property type="entry name" value="Tetratricopeptide repeat domain"/>
    <property type="match status" value="2"/>
</dbReference>
<evidence type="ECO:0000259" key="1">
    <source>
        <dbReference type="Pfam" id="PF12688"/>
    </source>
</evidence>
<accession>A0ABV3IYK5</accession>
<dbReference type="SUPFAM" id="SSF81901">
    <property type="entry name" value="HCP-like"/>
    <property type="match status" value="1"/>
</dbReference>
<evidence type="ECO:0000313" key="2">
    <source>
        <dbReference type="EMBL" id="MEV4925535.1"/>
    </source>
</evidence>
<feature type="domain" description="Tetratrico peptide repeat group 5" evidence="1">
    <location>
        <begin position="46"/>
        <end position="92"/>
    </location>
</feature>
<gene>
    <name evidence="2" type="ORF">AB0L03_22355</name>
</gene>
<dbReference type="InterPro" id="IPR011990">
    <property type="entry name" value="TPR-like_helical_dom_sf"/>
</dbReference>
<dbReference type="Pfam" id="PF12688">
    <property type="entry name" value="TPR_5"/>
    <property type="match status" value="1"/>
</dbReference>
<keyword evidence="3" id="KW-1185">Reference proteome</keyword>